<dbReference type="InterPro" id="IPR001958">
    <property type="entry name" value="Tet-R_TetA/multi-R_MdtG-like"/>
</dbReference>
<dbReference type="AlphaFoldDB" id="A0AAE0SYZ9"/>
<feature type="transmembrane region" description="Helical" evidence="6">
    <location>
        <begin position="438"/>
        <end position="460"/>
    </location>
</feature>
<keyword evidence="4 6" id="KW-1133">Transmembrane helix</keyword>
<dbReference type="GO" id="GO:0005765">
    <property type="term" value="C:lysosomal membrane"/>
    <property type="evidence" value="ECO:0007669"/>
    <property type="project" value="TreeGrafter"/>
</dbReference>
<keyword evidence="5 6" id="KW-0472">Membrane</keyword>
<dbReference type="PANTHER" id="PTHR23510:SF3">
    <property type="entry name" value="MAJOR FACILITATOR SUPERFAMILY DOMAIN-CONTAINING PROTEIN 8"/>
    <property type="match status" value="1"/>
</dbReference>
<feature type="transmembrane region" description="Helical" evidence="6">
    <location>
        <begin position="151"/>
        <end position="171"/>
    </location>
</feature>
<feature type="transmembrane region" description="Helical" evidence="6">
    <location>
        <begin position="282"/>
        <end position="302"/>
    </location>
</feature>
<reference evidence="8" key="2">
    <citation type="journal article" date="2021" name="Genome Biol. Evol.">
        <title>Developing a high-quality reference genome for a parasitic bivalve with doubly uniparental inheritance (Bivalvia: Unionida).</title>
        <authorList>
            <person name="Smith C.H."/>
        </authorList>
    </citation>
    <scope>NUCLEOTIDE SEQUENCE</scope>
    <source>
        <strain evidence="8">CHS0354</strain>
        <tissue evidence="8">Mantle</tissue>
    </source>
</reference>
<feature type="transmembrane region" description="Helical" evidence="6">
    <location>
        <begin position="224"/>
        <end position="246"/>
    </location>
</feature>
<feature type="transmembrane region" description="Helical" evidence="6">
    <location>
        <begin position="122"/>
        <end position="139"/>
    </location>
</feature>
<comment type="caution">
    <text evidence="8">The sequence shown here is derived from an EMBL/GenBank/DDBJ whole genome shotgun (WGS) entry which is preliminary data.</text>
</comment>
<dbReference type="GO" id="GO:0012505">
    <property type="term" value="C:endomembrane system"/>
    <property type="evidence" value="ECO:0007669"/>
    <property type="project" value="UniProtKB-SubCell"/>
</dbReference>
<reference evidence="8" key="3">
    <citation type="submission" date="2023-05" db="EMBL/GenBank/DDBJ databases">
        <authorList>
            <person name="Smith C.H."/>
        </authorList>
    </citation>
    <scope>NUCLEOTIDE SEQUENCE</scope>
    <source>
        <strain evidence="8">CHS0354</strain>
        <tissue evidence="8">Mantle</tissue>
    </source>
</reference>
<dbReference type="PROSITE" id="PS50850">
    <property type="entry name" value="MFS"/>
    <property type="match status" value="1"/>
</dbReference>
<feature type="domain" description="Major facilitator superfamily (MFS) profile" evidence="7">
    <location>
        <begin position="52"/>
        <end position="526"/>
    </location>
</feature>
<protein>
    <recommendedName>
        <fullName evidence="7">Major facilitator superfamily (MFS) profile domain-containing protein</fullName>
    </recommendedName>
</protein>
<keyword evidence="9" id="KW-1185">Reference proteome</keyword>
<feature type="transmembrane region" description="Helical" evidence="6">
    <location>
        <begin position="55"/>
        <end position="77"/>
    </location>
</feature>
<evidence type="ECO:0000259" key="7">
    <source>
        <dbReference type="PROSITE" id="PS50850"/>
    </source>
</evidence>
<dbReference type="GO" id="GO:0022857">
    <property type="term" value="F:transmembrane transporter activity"/>
    <property type="evidence" value="ECO:0007669"/>
    <property type="project" value="InterPro"/>
</dbReference>
<sequence length="538" mass="59505">MSNFDSNKEVYDEADDPGEAVETTRLLGSRPPFRSVGDLLEPLDQYNSRWRSIHILYLTMFLSSVSYSICMSSIWPYLQILDPDADTNLLGWVVAIYSLGQLIASPIFGFWANFRAKSREPLVVSMIINILANVLYVYLESIPPKRLGYLMLARALIGFGAGNVALVRSYVSGATTLKERTGSMAMMSTFQAFGYIIGPLIQAAMVPVGFPGPVHSNLFHINMYTSPAILSAIVGIINVILVFAIFREHRVSNETNNVIIQDSVPSIKEEQEKAMMDYSPDYPAVLSGIFIFFVVLFVFAVFETITTPLSMHMFAWTKEKATLYNGIILGVAGIINIAVFGVIRLISQRVNERYLLLGGFCFCLCGFLVYLPWGNQFPNVQYAAITDSNTSSHIKYTYAATLDVNTTTQLPTTTMEATGCPVNYLWCRYTPAINLAQLLGGTLLISIGYTTCNVISYTIYSKILGPKPQGLWMGWLTASGNLARTLGPVFVTLVYDAYGPRVTFAAVCGIIIVTIIVQISVFKKLVPFKLKSPVSQEI</sequence>
<feature type="transmembrane region" description="Helical" evidence="6">
    <location>
        <begin position="472"/>
        <end position="495"/>
    </location>
</feature>
<dbReference type="InterPro" id="IPR011701">
    <property type="entry name" value="MFS"/>
</dbReference>
<evidence type="ECO:0000313" key="9">
    <source>
        <dbReference type="Proteomes" id="UP001195483"/>
    </source>
</evidence>
<evidence type="ECO:0000256" key="6">
    <source>
        <dbReference type="SAM" id="Phobius"/>
    </source>
</evidence>
<keyword evidence="3 6" id="KW-0812">Transmembrane</keyword>
<evidence type="ECO:0000256" key="3">
    <source>
        <dbReference type="ARBA" id="ARBA00022692"/>
    </source>
</evidence>
<feature type="transmembrane region" description="Helical" evidence="6">
    <location>
        <begin position="501"/>
        <end position="522"/>
    </location>
</feature>
<evidence type="ECO:0000256" key="5">
    <source>
        <dbReference type="ARBA" id="ARBA00023136"/>
    </source>
</evidence>
<feature type="transmembrane region" description="Helical" evidence="6">
    <location>
        <begin position="322"/>
        <end position="342"/>
    </location>
</feature>
<feature type="transmembrane region" description="Helical" evidence="6">
    <location>
        <begin position="192"/>
        <end position="212"/>
    </location>
</feature>
<dbReference type="SUPFAM" id="SSF103473">
    <property type="entry name" value="MFS general substrate transporter"/>
    <property type="match status" value="1"/>
</dbReference>
<dbReference type="EMBL" id="JAEAOA010001723">
    <property type="protein sequence ID" value="KAK3600521.1"/>
    <property type="molecule type" value="Genomic_DNA"/>
</dbReference>
<name>A0AAE0SYZ9_9BIVA</name>
<reference evidence="8" key="1">
    <citation type="journal article" date="2021" name="Genome Biol. Evol.">
        <title>A High-Quality Reference Genome for a Parasitic Bivalve with Doubly Uniparental Inheritance (Bivalvia: Unionida).</title>
        <authorList>
            <person name="Smith C.H."/>
        </authorList>
    </citation>
    <scope>NUCLEOTIDE SEQUENCE</scope>
    <source>
        <strain evidence="8">CHS0354</strain>
    </source>
</reference>
<evidence type="ECO:0000256" key="4">
    <source>
        <dbReference type="ARBA" id="ARBA00022989"/>
    </source>
</evidence>
<organism evidence="8 9">
    <name type="scientific">Potamilus streckersoni</name>
    <dbReference type="NCBI Taxonomy" id="2493646"/>
    <lineage>
        <taxon>Eukaryota</taxon>
        <taxon>Metazoa</taxon>
        <taxon>Spiralia</taxon>
        <taxon>Lophotrochozoa</taxon>
        <taxon>Mollusca</taxon>
        <taxon>Bivalvia</taxon>
        <taxon>Autobranchia</taxon>
        <taxon>Heteroconchia</taxon>
        <taxon>Palaeoheterodonta</taxon>
        <taxon>Unionida</taxon>
        <taxon>Unionoidea</taxon>
        <taxon>Unionidae</taxon>
        <taxon>Ambleminae</taxon>
        <taxon>Lampsilini</taxon>
        <taxon>Potamilus</taxon>
    </lineage>
</organism>
<dbReference type="InterPro" id="IPR051068">
    <property type="entry name" value="MFS_Domain-Containing_Protein"/>
</dbReference>
<dbReference type="CDD" id="cd17326">
    <property type="entry name" value="MFS_MFSD8"/>
    <property type="match status" value="1"/>
</dbReference>
<dbReference type="InterPro" id="IPR020846">
    <property type="entry name" value="MFS_dom"/>
</dbReference>
<feature type="transmembrane region" description="Helical" evidence="6">
    <location>
        <begin position="354"/>
        <end position="373"/>
    </location>
</feature>
<evidence type="ECO:0000313" key="8">
    <source>
        <dbReference type="EMBL" id="KAK3600521.1"/>
    </source>
</evidence>
<accession>A0AAE0SYZ9</accession>
<keyword evidence="2" id="KW-0813">Transport</keyword>
<dbReference type="PANTHER" id="PTHR23510">
    <property type="entry name" value="INNER MEMBRANE TRANSPORT PROTEIN YAJR"/>
    <property type="match status" value="1"/>
</dbReference>
<proteinExistence type="predicted"/>
<gene>
    <name evidence="8" type="ORF">CHS0354_028721</name>
</gene>
<feature type="transmembrane region" description="Helical" evidence="6">
    <location>
        <begin position="89"/>
        <end position="110"/>
    </location>
</feature>
<evidence type="ECO:0000256" key="1">
    <source>
        <dbReference type="ARBA" id="ARBA00004127"/>
    </source>
</evidence>
<dbReference type="PRINTS" id="PR01035">
    <property type="entry name" value="TCRTETA"/>
</dbReference>
<dbReference type="Gene3D" id="1.20.1250.20">
    <property type="entry name" value="MFS general substrate transporter like domains"/>
    <property type="match status" value="1"/>
</dbReference>
<dbReference type="InterPro" id="IPR036259">
    <property type="entry name" value="MFS_trans_sf"/>
</dbReference>
<dbReference type="Pfam" id="PF07690">
    <property type="entry name" value="MFS_1"/>
    <property type="match status" value="2"/>
</dbReference>
<comment type="subcellular location">
    <subcellularLocation>
        <location evidence="1">Endomembrane system</location>
        <topology evidence="1">Multi-pass membrane protein</topology>
    </subcellularLocation>
</comment>
<evidence type="ECO:0000256" key="2">
    <source>
        <dbReference type="ARBA" id="ARBA00022448"/>
    </source>
</evidence>
<dbReference type="Proteomes" id="UP001195483">
    <property type="component" value="Unassembled WGS sequence"/>
</dbReference>